<dbReference type="InterPro" id="IPR053171">
    <property type="entry name" value="Viral_Tip_Attach_Protein"/>
</dbReference>
<gene>
    <name evidence="1" type="ORF">D1012_08610</name>
</gene>
<dbReference type="Proteomes" id="UP000284547">
    <property type="component" value="Unassembled WGS sequence"/>
</dbReference>
<dbReference type="EMBL" id="QWEY01000003">
    <property type="protein sequence ID" value="RGP37935.1"/>
    <property type="molecule type" value="Genomic_DNA"/>
</dbReference>
<evidence type="ECO:0000313" key="2">
    <source>
        <dbReference type="Proteomes" id="UP000284547"/>
    </source>
</evidence>
<evidence type="ECO:0000313" key="1">
    <source>
        <dbReference type="EMBL" id="RGP37935.1"/>
    </source>
</evidence>
<name>A0A411Z4G6_9RHOB</name>
<comment type="caution">
    <text evidence="1">The sequence shown here is derived from an EMBL/GenBank/DDBJ whole genome shotgun (WGS) entry which is preliminary data.</text>
</comment>
<dbReference type="AlphaFoldDB" id="A0A411Z4G6"/>
<reference evidence="1 2" key="1">
    <citation type="submission" date="2018-08" db="EMBL/GenBank/DDBJ databases">
        <title>Flavobacterium tibetense sp. nov., isolated from a wetland YonghuCo on Tibetan Plateau.</title>
        <authorList>
            <person name="Phurbu D."/>
            <person name="Lu H."/>
            <person name="Xing P."/>
        </authorList>
    </citation>
    <scope>NUCLEOTIDE SEQUENCE [LARGE SCALE GENOMIC DNA]</scope>
    <source>
        <strain evidence="1 2">DJC</strain>
    </source>
</reference>
<organism evidence="1 2">
    <name type="scientific">Pseudotabrizicola alkalilacus</name>
    <dbReference type="NCBI Taxonomy" id="2305252"/>
    <lineage>
        <taxon>Bacteria</taxon>
        <taxon>Pseudomonadati</taxon>
        <taxon>Pseudomonadota</taxon>
        <taxon>Alphaproteobacteria</taxon>
        <taxon>Rhodobacterales</taxon>
        <taxon>Paracoccaceae</taxon>
        <taxon>Pseudotabrizicola</taxon>
    </lineage>
</organism>
<proteinExistence type="predicted"/>
<dbReference type="PANTHER" id="PTHR36251">
    <property type="entry name" value="FELS-1 PROPHAGE HOST SPECIFICITY PROTEIN-RELATED"/>
    <property type="match status" value="1"/>
</dbReference>
<keyword evidence="2" id="KW-1185">Reference proteome</keyword>
<sequence>MANGRNRTYRQATAPSAPVLGDLWFDTSSSDRARRWSGTVWVDTSDTRIASNAAAITTESVARADADSALAGQINTVSSVATARNRTFRQATAPTGVVAGDLWYDTATGNLLRRWSGSAWVATDDARLASNAAAITAEALARADADGSLATQITTVSAVANARNRTYRQSTAPENPATGDLWFNTANGNLARRWSGTGWVDTDDTRIAANAAAITSESVARATADDVLAGQITTVSAQANRVRSYRQPTAPGLPQTGDLWFDTASDNRAKRWSGTAWVDTSDTRIGANAAAITTEATARATADEALATQLVTVSSSVDTLSAEVTTQATTLADVEGRQAASLVFRARAGGAVGEVEIVAGDDLTGDASAVTIRSDRFRFEGDLAEFLGDVRITGNLIVEGDISAESHAFDVPYVGDADANFRVIHGTDYVEVMILDEIRTVAGRPVKMHISCNIDAPDGLVFGLFLFQRRVRPDLVSGWSGWEDVRFSDTGPLSGSVYGPTLNMTPFYHMTADLRSAAEYRQYRFLLRRQPGAPERRIRLCRIYAGVEQLKR</sequence>
<evidence type="ECO:0008006" key="3">
    <source>
        <dbReference type="Google" id="ProtNLM"/>
    </source>
</evidence>
<dbReference type="PANTHER" id="PTHR36251:SF2">
    <property type="entry name" value="GIFSY-2 PROPHAGE HOST SPECIFICITY PROTEIN J, PHAGE LAMBDA"/>
    <property type="match status" value="1"/>
</dbReference>
<protein>
    <recommendedName>
        <fullName evidence="3">DUF1983 domain-containing protein</fullName>
    </recommendedName>
</protein>
<accession>A0A411Z4G6</accession>